<sequence length="111" mass="13544">MVSDKNFLLYKPNYSSLNLQMRIVFISYRYGYVNFFRLYNKSNLYIFVCYLISIHINDTFLCFRYVFFYFEQKTIFLYIGVFFSIKLIFLVPKAFRALLRLKLCLKLKIGK</sequence>
<dbReference type="InParanoid" id="J9DKR8"/>
<dbReference type="EMBL" id="AFBI03000043">
    <property type="protein sequence ID" value="EJW03185.1"/>
    <property type="molecule type" value="Genomic_DNA"/>
</dbReference>
<feature type="transmembrane region" description="Helical" evidence="1">
    <location>
        <begin position="75"/>
        <end position="99"/>
    </location>
</feature>
<dbReference type="Proteomes" id="UP000003163">
    <property type="component" value="Unassembled WGS sequence"/>
</dbReference>
<accession>J9DKR8</accession>
<proteinExistence type="predicted"/>
<evidence type="ECO:0000313" key="2">
    <source>
        <dbReference type="EMBL" id="EJW03185.1"/>
    </source>
</evidence>
<protein>
    <submittedName>
        <fullName evidence="2">Uncharacterized protein</fullName>
    </submittedName>
</protein>
<keyword evidence="1" id="KW-0812">Transmembrane</keyword>
<evidence type="ECO:0000256" key="1">
    <source>
        <dbReference type="SAM" id="Phobius"/>
    </source>
</evidence>
<keyword evidence="1" id="KW-0472">Membrane</keyword>
<reference evidence="3" key="2">
    <citation type="submission" date="2015-07" db="EMBL/GenBank/DDBJ databases">
        <title>Contrasting host-pathogen interactions and genome evolution in two generalist and specialist microsporidian pathogens of mosquitoes.</title>
        <authorList>
            <consortium name="The Broad Institute Genomics Platform"/>
            <consortium name="The Broad Institute Genome Sequencing Center for Infectious Disease"/>
            <person name="Cuomo C.A."/>
            <person name="Sanscrainte N.D."/>
            <person name="Goldberg J.M."/>
            <person name="Heiman D."/>
            <person name="Young S."/>
            <person name="Zeng Q."/>
            <person name="Becnel J.J."/>
            <person name="Birren B.W."/>
        </authorList>
    </citation>
    <scope>NUCLEOTIDE SEQUENCE [LARGE SCALE GENOMIC DNA]</scope>
    <source>
        <strain evidence="3">USNM 41457</strain>
    </source>
</reference>
<feature type="transmembrane region" description="Helical" evidence="1">
    <location>
        <begin position="44"/>
        <end position="69"/>
    </location>
</feature>
<gene>
    <name evidence="2" type="ORF">EDEG_02438</name>
</gene>
<keyword evidence="3" id="KW-1185">Reference proteome</keyword>
<dbReference type="VEuPathDB" id="MicrosporidiaDB:EDEG_02438"/>
<dbReference type="HOGENOM" id="CLU_2158326_0_0_1"/>
<name>J9DKR8_EDHAE</name>
<keyword evidence="1" id="KW-1133">Transmembrane helix</keyword>
<evidence type="ECO:0000313" key="3">
    <source>
        <dbReference type="Proteomes" id="UP000003163"/>
    </source>
</evidence>
<dbReference type="AlphaFoldDB" id="J9DKR8"/>
<organism evidence="2 3">
    <name type="scientific">Edhazardia aedis (strain USNM 41457)</name>
    <name type="common">Microsporidian parasite</name>
    <dbReference type="NCBI Taxonomy" id="1003232"/>
    <lineage>
        <taxon>Eukaryota</taxon>
        <taxon>Fungi</taxon>
        <taxon>Fungi incertae sedis</taxon>
        <taxon>Microsporidia</taxon>
        <taxon>Edhazardia</taxon>
    </lineage>
</organism>
<comment type="caution">
    <text evidence="2">The sequence shown here is derived from an EMBL/GenBank/DDBJ whole genome shotgun (WGS) entry which is preliminary data.</text>
</comment>
<reference evidence="2 3" key="1">
    <citation type="submission" date="2011-08" db="EMBL/GenBank/DDBJ databases">
        <authorList>
            <person name="Liu Z.J."/>
            <person name="Shi F.L."/>
            <person name="Lu J.Q."/>
            <person name="Li M."/>
            <person name="Wang Z.L."/>
        </authorList>
    </citation>
    <scope>NUCLEOTIDE SEQUENCE [LARGE SCALE GENOMIC DNA]</scope>
    <source>
        <strain evidence="2 3">USNM 41457</strain>
    </source>
</reference>